<reference evidence="3" key="1">
    <citation type="journal article" date="2014" name="Int. J. Syst. Evol. Microbiol.">
        <title>Complete genome sequence of Corynebacterium casei LMG S-19264T (=DSM 44701T), isolated from a smear-ripened cheese.</title>
        <authorList>
            <consortium name="US DOE Joint Genome Institute (JGI-PGF)"/>
            <person name="Walter F."/>
            <person name="Albersmeier A."/>
            <person name="Kalinowski J."/>
            <person name="Ruckert C."/>
        </authorList>
    </citation>
    <scope>NUCLEOTIDE SEQUENCE</scope>
    <source>
        <strain evidence="3">JCM 15325</strain>
    </source>
</reference>
<organism evidence="3 4">
    <name type="scientific">Sporolactobacillus putidus</name>
    <dbReference type="NCBI Taxonomy" id="492735"/>
    <lineage>
        <taxon>Bacteria</taxon>
        <taxon>Bacillati</taxon>
        <taxon>Bacillota</taxon>
        <taxon>Bacilli</taxon>
        <taxon>Bacillales</taxon>
        <taxon>Sporolactobacillaceae</taxon>
        <taxon>Sporolactobacillus</taxon>
    </lineage>
</organism>
<keyword evidence="1" id="KW-1133">Transmembrane helix</keyword>
<sequence>MADRKNRRKSLIVMLLFIGYLSFLLSVTLFTHNYYTYGQSSNLLIFSSVRLMLMSGNGGLILKNVIGNIALFIPLGILLPLLIEKKQTFRWQLLFAVLFSLVIEVCQFLFAARIFDVDDIMLNVAGAMTGRLILAGFRRFARRIAFFYSGF</sequence>
<feature type="transmembrane region" description="Helical" evidence="1">
    <location>
        <begin position="12"/>
        <end position="35"/>
    </location>
</feature>
<name>A0A917SB94_9BACL</name>
<evidence type="ECO:0000256" key="1">
    <source>
        <dbReference type="SAM" id="Phobius"/>
    </source>
</evidence>
<dbReference type="Pfam" id="PF04892">
    <property type="entry name" value="VanZ"/>
    <property type="match status" value="1"/>
</dbReference>
<feature type="transmembrane region" description="Helical" evidence="1">
    <location>
        <begin position="60"/>
        <end position="81"/>
    </location>
</feature>
<protein>
    <recommendedName>
        <fullName evidence="2">VanZ-like domain-containing protein</fullName>
    </recommendedName>
</protein>
<keyword evidence="4" id="KW-1185">Reference proteome</keyword>
<dbReference type="EMBL" id="BMOK01000020">
    <property type="protein sequence ID" value="GGL64702.1"/>
    <property type="molecule type" value="Genomic_DNA"/>
</dbReference>
<dbReference type="PANTHER" id="PTHR36834">
    <property type="entry name" value="MEMBRANE PROTEIN-RELATED"/>
    <property type="match status" value="1"/>
</dbReference>
<feature type="transmembrane region" description="Helical" evidence="1">
    <location>
        <begin position="93"/>
        <end position="114"/>
    </location>
</feature>
<comment type="caution">
    <text evidence="3">The sequence shown here is derived from an EMBL/GenBank/DDBJ whole genome shotgun (WGS) entry which is preliminary data.</text>
</comment>
<dbReference type="InterPro" id="IPR006976">
    <property type="entry name" value="VanZ-like"/>
</dbReference>
<reference evidence="3" key="2">
    <citation type="submission" date="2020-09" db="EMBL/GenBank/DDBJ databases">
        <authorList>
            <person name="Sun Q."/>
            <person name="Ohkuma M."/>
        </authorList>
    </citation>
    <scope>NUCLEOTIDE SEQUENCE</scope>
    <source>
        <strain evidence="3">JCM 15325</strain>
    </source>
</reference>
<keyword evidence="1" id="KW-0812">Transmembrane</keyword>
<evidence type="ECO:0000313" key="3">
    <source>
        <dbReference type="EMBL" id="GGL64702.1"/>
    </source>
</evidence>
<feature type="transmembrane region" description="Helical" evidence="1">
    <location>
        <begin position="120"/>
        <end position="137"/>
    </location>
</feature>
<dbReference type="RefSeq" id="WP_188804987.1">
    <property type="nucleotide sequence ID" value="NZ_BMOK01000020.1"/>
</dbReference>
<accession>A0A917SB94</accession>
<evidence type="ECO:0000313" key="4">
    <source>
        <dbReference type="Proteomes" id="UP000654670"/>
    </source>
</evidence>
<gene>
    <name evidence="3" type="ORF">GCM10007968_30820</name>
</gene>
<dbReference type="AlphaFoldDB" id="A0A917SB94"/>
<keyword evidence="1" id="KW-0472">Membrane</keyword>
<dbReference type="Proteomes" id="UP000654670">
    <property type="component" value="Unassembled WGS sequence"/>
</dbReference>
<evidence type="ECO:0000259" key="2">
    <source>
        <dbReference type="Pfam" id="PF04892"/>
    </source>
</evidence>
<proteinExistence type="predicted"/>
<feature type="domain" description="VanZ-like" evidence="2">
    <location>
        <begin position="17"/>
        <end position="134"/>
    </location>
</feature>
<dbReference type="PANTHER" id="PTHR36834:SF1">
    <property type="entry name" value="INTEGRAL MEMBRANE PROTEIN"/>
    <property type="match status" value="1"/>
</dbReference>
<dbReference type="InterPro" id="IPR053150">
    <property type="entry name" value="Teicoplanin_resist-assoc"/>
</dbReference>